<proteinExistence type="predicted"/>
<dbReference type="InterPro" id="IPR017871">
    <property type="entry name" value="ABC_transporter-like_CS"/>
</dbReference>
<dbReference type="EMBL" id="VFOR01000001">
    <property type="protein sequence ID" value="TQL63268.1"/>
    <property type="molecule type" value="Genomic_DNA"/>
</dbReference>
<dbReference type="InterPro" id="IPR003439">
    <property type="entry name" value="ABC_transporter-like_ATP-bd"/>
</dbReference>
<dbReference type="OrthoDB" id="5296765at2"/>
<dbReference type="PROSITE" id="PS00211">
    <property type="entry name" value="ABC_TRANSPORTER_1"/>
    <property type="match status" value="1"/>
</dbReference>
<name>A0A542ZSE1_9ACTN</name>
<evidence type="ECO:0000313" key="5">
    <source>
        <dbReference type="EMBL" id="TQL63268.1"/>
    </source>
</evidence>
<dbReference type="GO" id="GO:0005524">
    <property type="term" value="F:ATP binding"/>
    <property type="evidence" value="ECO:0007669"/>
    <property type="project" value="UniProtKB-KW"/>
</dbReference>
<dbReference type="AlphaFoldDB" id="A0A542ZSE1"/>
<dbReference type="PROSITE" id="PS50893">
    <property type="entry name" value="ABC_TRANSPORTER_2"/>
    <property type="match status" value="1"/>
</dbReference>
<evidence type="ECO:0000259" key="4">
    <source>
        <dbReference type="PROSITE" id="PS50893"/>
    </source>
</evidence>
<dbReference type="Proteomes" id="UP000316196">
    <property type="component" value="Unassembled WGS sequence"/>
</dbReference>
<dbReference type="SUPFAM" id="SSF52540">
    <property type="entry name" value="P-loop containing nucleoside triphosphate hydrolases"/>
    <property type="match status" value="1"/>
</dbReference>
<reference evidence="5 6" key="1">
    <citation type="submission" date="2019-06" db="EMBL/GenBank/DDBJ databases">
        <title>Sequencing the genomes of 1000 actinobacteria strains.</title>
        <authorList>
            <person name="Klenk H.-P."/>
        </authorList>
    </citation>
    <scope>NUCLEOTIDE SEQUENCE [LARGE SCALE GENOMIC DNA]</scope>
    <source>
        <strain evidence="5 6">DSM 8251</strain>
    </source>
</reference>
<sequence length="259" mass="27703">MNAGLRIEELSHAFGTHPVLSNVLLDSRPGEITGLVGPNGSGKTTLLRTCYRALRPDSGHLWLGTDDADTLSRRAVAQRLGVSVQEPAPTLGLTVRESVGLGRTPHRPWLGAETPQDVELIDAALADTGLSSLADRDVTHLSGGERQRVSLARALCTRAPILLLDEPSNHLDLQHQIAVMDLLRSRADDGTTVLLTLHDLRLAAEACDQLVVLHAGRVAAHGEPTQVLTTELLAEVFGIRGRLVIDDDGPRLVVSGRAP</sequence>
<keyword evidence="3 5" id="KW-0067">ATP-binding</keyword>
<evidence type="ECO:0000313" key="6">
    <source>
        <dbReference type="Proteomes" id="UP000316196"/>
    </source>
</evidence>
<dbReference type="SMART" id="SM00382">
    <property type="entry name" value="AAA"/>
    <property type="match status" value="1"/>
</dbReference>
<dbReference type="InterPro" id="IPR003593">
    <property type="entry name" value="AAA+_ATPase"/>
</dbReference>
<evidence type="ECO:0000256" key="1">
    <source>
        <dbReference type="ARBA" id="ARBA00022448"/>
    </source>
</evidence>
<dbReference type="CDD" id="cd03214">
    <property type="entry name" value="ABC_Iron-Siderophores_B12_Hemin"/>
    <property type="match status" value="1"/>
</dbReference>
<keyword evidence="1" id="KW-0813">Transport</keyword>
<dbReference type="GO" id="GO:0016887">
    <property type="term" value="F:ATP hydrolysis activity"/>
    <property type="evidence" value="ECO:0007669"/>
    <property type="project" value="InterPro"/>
</dbReference>
<feature type="domain" description="ABC transporter" evidence="4">
    <location>
        <begin position="5"/>
        <end position="240"/>
    </location>
</feature>
<dbReference type="RefSeq" id="WP_142093009.1">
    <property type="nucleotide sequence ID" value="NZ_BAAAMD010000001.1"/>
</dbReference>
<organism evidence="5 6">
    <name type="scientific">Propioniferax innocua</name>
    <dbReference type="NCBI Taxonomy" id="1753"/>
    <lineage>
        <taxon>Bacteria</taxon>
        <taxon>Bacillati</taxon>
        <taxon>Actinomycetota</taxon>
        <taxon>Actinomycetes</taxon>
        <taxon>Propionibacteriales</taxon>
        <taxon>Propionibacteriaceae</taxon>
        <taxon>Propioniferax</taxon>
    </lineage>
</organism>
<evidence type="ECO:0000256" key="2">
    <source>
        <dbReference type="ARBA" id="ARBA00022741"/>
    </source>
</evidence>
<gene>
    <name evidence="5" type="ORF">FB460_1070</name>
</gene>
<dbReference type="InterPro" id="IPR027417">
    <property type="entry name" value="P-loop_NTPase"/>
</dbReference>
<dbReference type="PANTHER" id="PTHR42794">
    <property type="entry name" value="HEMIN IMPORT ATP-BINDING PROTEIN HMUV"/>
    <property type="match status" value="1"/>
</dbReference>
<keyword evidence="2" id="KW-0547">Nucleotide-binding</keyword>
<keyword evidence="6" id="KW-1185">Reference proteome</keyword>
<dbReference type="PANTHER" id="PTHR42794:SF2">
    <property type="entry name" value="ABC TRANSPORTER ATP-BINDING PROTEIN"/>
    <property type="match status" value="1"/>
</dbReference>
<comment type="caution">
    <text evidence="5">The sequence shown here is derived from an EMBL/GenBank/DDBJ whole genome shotgun (WGS) entry which is preliminary data.</text>
</comment>
<accession>A0A542ZSE1</accession>
<evidence type="ECO:0000256" key="3">
    <source>
        <dbReference type="ARBA" id="ARBA00022840"/>
    </source>
</evidence>
<dbReference type="FunFam" id="3.40.50.300:FF:000134">
    <property type="entry name" value="Iron-enterobactin ABC transporter ATP-binding protein"/>
    <property type="match status" value="1"/>
</dbReference>
<protein>
    <submittedName>
        <fullName evidence="5">Iron complex transport system ATP-binding protein</fullName>
    </submittedName>
</protein>
<dbReference type="Gene3D" id="3.40.50.300">
    <property type="entry name" value="P-loop containing nucleotide triphosphate hydrolases"/>
    <property type="match status" value="1"/>
</dbReference>
<dbReference type="Pfam" id="PF00005">
    <property type="entry name" value="ABC_tran"/>
    <property type="match status" value="1"/>
</dbReference>